<dbReference type="AlphaFoldDB" id="A0A1R3R855"/>
<dbReference type="VEuPathDB" id="FungiDB:ASPCADRAFT_519084"/>
<protein>
    <recommendedName>
        <fullName evidence="3">BZIP domain-containing protein</fullName>
    </recommendedName>
</protein>
<dbReference type="PANTHER" id="PTHR38116">
    <property type="entry name" value="CHROMOSOME 7, WHOLE GENOME SHOTGUN SEQUENCE"/>
    <property type="match status" value="1"/>
</dbReference>
<dbReference type="OrthoDB" id="2245989at2759"/>
<dbReference type="EMBL" id="KV907515">
    <property type="protein sequence ID" value="OOF90675.1"/>
    <property type="molecule type" value="Genomic_DNA"/>
</dbReference>
<sequence length="308" mass="35265">MTSRANRPASTPAHIRLTHMPQQGNLWSAEDDWTGVTDRQRRRQLQNRLNQRTYRMKRKAAAAAAAATNTRLAIEPSTAATPSMSTQVVQRTAYPLSHAADPEDTDLDCHLFPPGAVQYRRQFEAIAHQSFLLGSPQIEHLVTLRRLNVHRAINENIRAIGMTPEWTKPDDAISIFNLPLPGPGNYNEERIPVSLRPTVIQRLVSHHPWLDFFPFPRMRDLMILAGDSLDEDDLCHDLMAFWDTHNTGATLLVWGEPSDPQNWEATEEFVRKWHWLLAGSPELLASTNVWRARRGDRPLMWRSLIRLN</sequence>
<dbReference type="STRING" id="602072.A0A1R3R855"/>
<dbReference type="PANTHER" id="PTHR38116:SF1">
    <property type="entry name" value="BZIP DOMAIN-CONTAINING PROTEIN"/>
    <property type="match status" value="1"/>
</dbReference>
<gene>
    <name evidence="1" type="ORF">ASPCADRAFT_519084</name>
</gene>
<name>A0A1R3R855_ASPC5</name>
<accession>A0A1R3R855</accession>
<reference evidence="2" key="1">
    <citation type="journal article" date="2017" name="Genome Biol.">
        <title>Comparative genomics reveals high biological diversity and specific adaptations in the industrially and medically important fungal genus Aspergillus.</title>
        <authorList>
            <person name="de Vries R.P."/>
            <person name="Riley R."/>
            <person name="Wiebenga A."/>
            <person name="Aguilar-Osorio G."/>
            <person name="Amillis S."/>
            <person name="Uchima C.A."/>
            <person name="Anderluh G."/>
            <person name="Asadollahi M."/>
            <person name="Askin M."/>
            <person name="Barry K."/>
            <person name="Battaglia E."/>
            <person name="Bayram O."/>
            <person name="Benocci T."/>
            <person name="Braus-Stromeyer S.A."/>
            <person name="Caldana C."/>
            <person name="Canovas D."/>
            <person name="Cerqueira G.C."/>
            <person name="Chen F."/>
            <person name="Chen W."/>
            <person name="Choi C."/>
            <person name="Clum A."/>
            <person name="Dos Santos R.A."/>
            <person name="Damasio A.R."/>
            <person name="Diallinas G."/>
            <person name="Emri T."/>
            <person name="Fekete E."/>
            <person name="Flipphi M."/>
            <person name="Freyberg S."/>
            <person name="Gallo A."/>
            <person name="Gournas C."/>
            <person name="Habgood R."/>
            <person name="Hainaut M."/>
            <person name="Harispe M.L."/>
            <person name="Henrissat B."/>
            <person name="Hilden K.S."/>
            <person name="Hope R."/>
            <person name="Hossain A."/>
            <person name="Karabika E."/>
            <person name="Karaffa L."/>
            <person name="Karanyi Z."/>
            <person name="Krasevec N."/>
            <person name="Kuo A."/>
            <person name="Kusch H."/>
            <person name="LaButti K."/>
            <person name="Lagendijk E.L."/>
            <person name="Lapidus A."/>
            <person name="Levasseur A."/>
            <person name="Lindquist E."/>
            <person name="Lipzen A."/>
            <person name="Logrieco A.F."/>
            <person name="MacCabe A."/>
            <person name="Maekelae M.R."/>
            <person name="Malavazi I."/>
            <person name="Melin P."/>
            <person name="Meyer V."/>
            <person name="Mielnichuk N."/>
            <person name="Miskei M."/>
            <person name="Molnar A.P."/>
            <person name="Mule G."/>
            <person name="Ngan C.Y."/>
            <person name="Orejas M."/>
            <person name="Orosz E."/>
            <person name="Ouedraogo J.P."/>
            <person name="Overkamp K.M."/>
            <person name="Park H.-S."/>
            <person name="Perrone G."/>
            <person name="Piumi F."/>
            <person name="Punt P.J."/>
            <person name="Ram A.F."/>
            <person name="Ramon A."/>
            <person name="Rauscher S."/>
            <person name="Record E."/>
            <person name="Riano-Pachon D.M."/>
            <person name="Robert V."/>
            <person name="Roehrig J."/>
            <person name="Ruller R."/>
            <person name="Salamov A."/>
            <person name="Salih N.S."/>
            <person name="Samson R.A."/>
            <person name="Sandor E."/>
            <person name="Sanguinetti M."/>
            <person name="Schuetze T."/>
            <person name="Sepcic K."/>
            <person name="Shelest E."/>
            <person name="Sherlock G."/>
            <person name="Sophianopoulou V."/>
            <person name="Squina F.M."/>
            <person name="Sun H."/>
            <person name="Susca A."/>
            <person name="Todd R.B."/>
            <person name="Tsang A."/>
            <person name="Unkles S.E."/>
            <person name="van de Wiele N."/>
            <person name="van Rossen-Uffink D."/>
            <person name="Oliveira J.V."/>
            <person name="Vesth T.C."/>
            <person name="Visser J."/>
            <person name="Yu J.-H."/>
            <person name="Zhou M."/>
            <person name="Andersen M.R."/>
            <person name="Archer D.B."/>
            <person name="Baker S.E."/>
            <person name="Benoit I."/>
            <person name="Brakhage A.A."/>
            <person name="Braus G.H."/>
            <person name="Fischer R."/>
            <person name="Frisvad J.C."/>
            <person name="Goldman G.H."/>
            <person name="Houbraken J."/>
            <person name="Oakley B."/>
            <person name="Pocsi I."/>
            <person name="Scazzocchio C."/>
            <person name="Seiboth B."/>
            <person name="vanKuyk P.A."/>
            <person name="Wortman J."/>
            <person name="Dyer P.S."/>
            <person name="Grigoriev I.V."/>
        </authorList>
    </citation>
    <scope>NUCLEOTIDE SEQUENCE [LARGE SCALE GENOMIC DNA]</scope>
    <source>
        <strain evidence="2">ITEM 5010</strain>
    </source>
</reference>
<dbReference type="Proteomes" id="UP000188318">
    <property type="component" value="Unassembled WGS sequence"/>
</dbReference>
<keyword evidence="2" id="KW-1185">Reference proteome</keyword>
<dbReference type="OMA" id="GSPQIEH"/>
<dbReference type="InterPro" id="IPR021833">
    <property type="entry name" value="DUF3425"/>
</dbReference>
<evidence type="ECO:0008006" key="3">
    <source>
        <dbReference type="Google" id="ProtNLM"/>
    </source>
</evidence>
<dbReference type="Pfam" id="PF11905">
    <property type="entry name" value="DUF3425"/>
    <property type="match status" value="1"/>
</dbReference>
<organism evidence="1 2">
    <name type="scientific">Aspergillus carbonarius (strain ITEM 5010)</name>
    <dbReference type="NCBI Taxonomy" id="602072"/>
    <lineage>
        <taxon>Eukaryota</taxon>
        <taxon>Fungi</taxon>
        <taxon>Dikarya</taxon>
        <taxon>Ascomycota</taxon>
        <taxon>Pezizomycotina</taxon>
        <taxon>Eurotiomycetes</taxon>
        <taxon>Eurotiomycetidae</taxon>
        <taxon>Eurotiales</taxon>
        <taxon>Aspergillaceae</taxon>
        <taxon>Aspergillus</taxon>
        <taxon>Aspergillus subgen. Circumdati</taxon>
    </lineage>
</organism>
<evidence type="ECO:0000313" key="2">
    <source>
        <dbReference type="Proteomes" id="UP000188318"/>
    </source>
</evidence>
<proteinExistence type="predicted"/>
<evidence type="ECO:0000313" key="1">
    <source>
        <dbReference type="EMBL" id="OOF90675.1"/>
    </source>
</evidence>